<name>A0A409WJD9_PSICY</name>
<comment type="caution">
    <text evidence="1">The sequence shown here is derived from an EMBL/GenBank/DDBJ whole genome shotgun (WGS) entry which is preliminary data.</text>
</comment>
<dbReference type="Proteomes" id="UP000283269">
    <property type="component" value="Unassembled WGS sequence"/>
</dbReference>
<dbReference type="EMBL" id="NHYD01003413">
    <property type="protein sequence ID" value="PPQ78591.1"/>
    <property type="molecule type" value="Genomic_DNA"/>
</dbReference>
<accession>A0A409WJD9</accession>
<organism evidence="1 2">
    <name type="scientific">Psilocybe cyanescens</name>
    <dbReference type="NCBI Taxonomy" id="93625"/>
    <lineage>
        <taxon>Eukaryota</taxon>
        <taxon>Fungi</taxon>
        <taxon>Dikarya</taxon>
        <taxon>Basidiomycota</taxon>
        <taxon>Agaricomycotina</taxon>
        <taxon>Agaricomycetes</taxon>
        <taxon>Agaricomycetidae</taxon>
        <taxon>Agaricales</taxon>
        <taxon>Agaricineae</taxon>
        <taxon>Strophariaceae</taxon>
        <taxon>Psilocybe</taxon>
    </lineage>
</organism>
<evidence type="ECO:0000313" key="2">
    <source>
        <dbReference type="Proteomes" id="UP000283269"/>
    </source>
</evidence>
<evidence type="ECO:0000313" key="1">
    <source>
        <dbReference type="EMBL" id="PPQ78591.1"/>
    </source>
</evidence>
<evidence type="ECO:0008006" key="3">
    <source>
        <dbReference type="Google" id="ProtNLM"/>
    </source>
</evidence>
<keyword evidence="2" id="KW-1185">Reference proteome</keyword>
<reference evidence="1 2" key="1">
    <citation type="journal article" date="2018" name="Evol. Lett.">
        <title>Horizontal gene cluster transfer increased hallucinogenic mushroom diversity.</title>
        <authorList>
            <person name="Reynolds H.T."/>
            <person name="Vijayakumar V."/>
            <person name="Gluck-Thaler E."/>
            <person name="Korotkin H.B."/>
            <person name="Matheny P.B."/>
            <person name="Slot J.C."/>
        </authorList>
    </citation>
    <scope>NUCLEOTIDE SEQUENCE [LARGE SCALE GENOMIC DNA]</scope>
    <source>
        <strain evidence="1 2">2631</strain>
    </source>
</reference>
<dbReference type="OrthoDB" id="2593747at2759"/>
<sequence>MTASLYDGDRPEVVRVVSKPARAASTTTTSAPASTTSTHTYDDFFNCEIVTFEVEGVLFSVNKRELQAAGPTTFETIFSFRGPRNGQTQQDAMHLEGVQISHFRAFLRVLHRNPYGLPTLSEYDDWIGVLRLATMWEFKEIRLQAITAIAILLKEMPTHEMILAGRTYQVVEWVRTGFVKLCQIKQITPEELRDPSTFALDWETIAKIYRVRELIAVEGILISFCTTCKVFTGLKFGLTGCPCQITPHINDLFQEEFQGMSMPVNGQSLYFEP</sequence>
<dbReference type="STRING" id="93625.A0A409WJD9"/>
<protein>
    <recommendedName>
        <fullName evidence="3">BTB domain-containing protein</fullName>
    </recommendedName>
</protein>
<dbReference type="AlphaFoldDB" id="A0A409WJD9"/>
<gene>
    <name evidence="1" type="ORF">CVT25_010567</name>
</gene>
<proteinExistence type="predicted"/>
<dbReference type="InParanoid" id="A0A409WJD9"/>